<organism evidence="3 4">
    <name type="scientific">Citrobacter braakii</name>
    <dbReference type="NCBI Taxonomy" id="57706"/>
    <lineage>
        <taxon>Bacteria</taxon>
        <taxon>Pseudomonadati</taxon>
        <taxon>Pseudomonadota</taxon>
        <taxon>Gammaproteobacteria</taxon>
        <taxon>Enterobacterales</taxon>
        <taxon>Enterobacteriaceae</taxon>
        <taxon>Citrobacter</taxon>
        <taxon>Citrobacter freundii complex</taxon>
    </lineage>
</organism>
<name>A0ABR6U3H7_CITBR</name>
<dbReference type="EMBL" id="JACLAH010000017">
    <property type="protein sequence ID" value="MBC2649843.1"/>
    <property type="molecule type" value="Genomic_DNA"/>
</dbReference>
<feature type="chain" id="PRO_5045874657" description="Phage tail protein" evidence="2">
    <location>
        <begin position="17"/>
        <end position="202"/>
    </location>
</feature>
<evidence type="ECO:0000313" key="3">
    <source>
        <dbReference type="EMBL" id="MBC2649843.1"/>
    </source>
</evidence>
<reference evidence="3 4" key="1">
    <citation type="submission" date="2020-08" db="EMBL/GenBank/DDBJ databases">
        <title>Emergence and comparative genomics analysis of Citrobacter in Fennec fox imported from North Africa to China.</title>
        <authorList>
            <person name="Zheng B."/>
        </authorList>
    </citation>
    <scope>NUCLEOTIDE SEQUENCE [LARGE SCALE GENOMIC DNA]</scope>
    <source>
        <strain evidence="3 4">FF371</strain>
    </source>
</reference>
<keyword evidence="2" id="KW-0732">Signal</keyword>
<evidence type="ECO:0000313" key="4">
    <source>
        <dbReference type="Proteomes" id="UP000586346"/>
    </source>
</evidence>
<feature type="compositionally biased region" description="Gly residues" evidence="1">
    <location>
        <begin position="193"/>
        <end position="202"/>
    </location>
</feature>
<evidence type="ECO:0000256" key="1">
    <source>
        <dbReference type="SAM" id="MobiDB-lite"/>
    </source>
</evidence>
<evidence type="ECO:0000256" key="2">
    <source>
        <dbReference type="SAM" id="SignalP"/>
    </source>
</evidence>
<evidence type="ECO:0008006" key="5">
    <source>
        <dbReference type="Google" id="ProtNLM"/>
    </source>
</evidence>
<feature type="compositionally biased region" description="Low complexity" evidence="1">
    <location>
        <begin position="183"/>
        <end position="192"/>
    </location>
</feature>
<feature type="non-terminal residue" evidence="3">
    <location>
        <position position="202"/>
    </location>
</feature>
<feature type="region of interest" description="Disordered" evidence="1">
    <location>
        <begin position="178"/>
        <end position="202"/>
    </location>
</feature>
<protein>
    <recommendedName>
        <fullName evidence="5">Phage tail protein</fullName>
    </recommendedName>
</protein>
<keyword evidence="4" id="KW-1185">Reference proteome</keyword>
<gene>
    <name evidence="3" type="ORF">H6P72_24950</name>
</gene>
<comment type="caution">
    <text evidence="3">The sequence shown here is derived from an EMBL/GenBank/DDBJ whole genome shotgun (WGS) entry which is preliminary data.</text>
</comment>
<sequence length="202" mass="19662">MALTLLAANNAQTVLAAGINSSATSLTVNSGTGALFPIPSPGGSYFKLTIIDAATGLLTEIVHVTARSGDVMTIERGKEGTTPRAWSANDIAANMMTAGTLSILAQINQSLQISNNLSEISAGGSSAVIASLQSLGLSNSSGYVGRLLGVKTFTTSGTYTSTPGTKSILVQVQGGGGAGGSATSGTGTSATVGSGGGGGGYA</sequence>
<feature type="signal peptide" evidence="2">
    <location>
        <begin position="1"/>
        <end position="16"/>
    </location>
</feature>
<dbReference type="Proteomes" id="UP000586346">
    <property type="component" value="Unassembled WGS sequence"/>
</dbReference>
<proteinExistence type="predicted"/>
<accession>A0ABR6U3H7</accession>